<proteinExistence type="predicted"/>
<gene>
    <name evidence="1" type="ORF">MHPYR_390061</name>
</gene>
<organism evidence="1">
    <name type="scientific">uncultured Mycobacterium sp</name>
    <dbReference type="NCBI Taxonomy" id="171292"/>
    <lineage>
        <taxon>Bacteria</taxon>
        <taxon>Bacillati</taxon>
        <taxon>Actinomycetota</taxon>
        <taxon>Actinomycetes</taxon>
        <taxon>Mycobacteriales</taxon>
        <taxon>Mycobacteriaceae</taxon>
        <taxon>Mycobacterium</taxon>
        <taxon>environmental samples</taxon>
    </lineage>
</organism>
<accession>A0A1Y5PE56</accession>
<evidence type="ECO:0000313" key="1">
    <source>
        <dbReference type="EMBL" id="SBS76995.1"/>
    </source>
</evidence>
<protein>
    <submittedName>
        <fullName evidence="1">Uncharacterized protein</fullName>
    </submittedName>
</protein>
<dbReference type="InterPro" id="IPR012349">
    <property type="entry name" value="Split_barrel_FMN-bd"/>
</dbReference>
<reference evidence="1" key="1">
    <citation type="submission" date="2016-03" db="EMBL/GenBank/DDBJ databases">
        <authorList>
            <person name="Ploux O."/>
        </authorList>
    </citation>
    <scope>NUCLEOTIDE SEQUENCE</scope>
    <source>
        <strain evidence="1">UC10</strain>
    </source>
</reference>
<dbReference type="AlphaFoldDB" id="A0A1Y5PE56"/>
<name>A0A1Y5PE56_9MYCO</name>
<dbReference type="EMBL" id="FLQS01000033">
    <property type="protein sequence ID" value="SBS76995.1"/>
    <property type="molecule type" value="Genomic_DNA"/>
</dbReference>
<sequence length="194" mass="21343">MTPYKPDRAAARNLGVSWMGNDLVLCVPRSYGGSVAEQTAAITTAPPPDAIMRAVNPLMRYLLRTPLAGGLRKQFMVLSFKGRKTGREFVLPVSAHHIDGDLYALVGGQWKVNFRGGAAAQVLHDGSERTMRGELIEDRALTADLFHRCAVAYGVKRAQRMIGLRFRDNRMPTLAEFTEAVEVNKLAAIRFTAA</sequence>
<dbReference type="Gene3D" id="2.30.110.10">
    <property type="entry name" value="Electron Transport, Fmn-binding Protein, Chain A"/>
    <property type="match status" value="1"/>
</dbReference>